<dbReference type="Proteomes" id="UP000504624">
    <property type="component" value="Unplaced"/>
</dbReference>
<evidence type="ECO:0000313" key="4">
    <source>
        <dbReference type="Proteomes" id="UP000504624"/>
    </source>
</evidence>
<dbReference type="OrthoDB" id="2134857at2759"/>
<dbReference type="GO" id="GO:0005856">
    <property type="term" value="C:cytoskeleton"/>
    <property type="evidence" value="ECO:0007669"/>
    <property type="project" value="UniProtKB-ARBA"/>
</dbReference>
<feature type="domain" description="DUF4200" evidence="3">
    <location>
        <begin position="41"/>
        <end position="158"/>
    </location>
</feature>
<dbReference type="GeneID" id="108509134"/>
<evidence type="ECO:0000256" key="1">
    <source>
        <dbReference type="ARBA" id="ARBA00023054"/>
    </source>
</evidence>
<feature type="coiled-coil region" evidence="2">
    <location>
        <begin position="115"/>
        <end position="142"/>
    </location>
</feature>
<keyword evidence="1 2" id="KW-0175">Coiled coil</keyword>
<sequence length="308" mass="36569">MDPEANEDATYYLEQYRANLLPKLRALGEPDEDPATSFMCLLKKKKEFRCLENAVAAKKEAFKERMEVIAEQWRDLHARRTQLKAHVERSGRTVQENEMLRNQALKKASKDREESIKKENELLRAKRELEALIKQHQKLCQKLPKYSMFKRYLEDVVEISQFRDIEDVISFYKSLMRSRRELLQSQQWHKAMTKQARVLLDQYRAEKGAEMLRCKNDLAQLKQYLDQVQSDIPVWEAQWIDIQNRAAKKATMLKAIKRTIHSLFHAASTRLDAKWNVAAHDSHRQLDMIQQFIEDLRDISTEDMKKYK</sequence>
<dbReference type="CTD" id="146849"/>
<organism evidence="4 5">
    <name type="scientific">Lepidothrix coronata</name>
    <name type="common">blue-crowned manakin</name>
    <dbReference type="NCBI Taxonomy" id="321398"/>
    <lineage>
        <taxon>Eukaryota</taxon>
        <taxon>Metazoa</taxon>
        <taxon>Chordata</taxon>
        <taxon>Craniata</taxon>
        <taxon>Vertebrata</taxon>
        <taxon>Euteleostomi</taxon>
        <taxon>Archelosauria</taxon>
        <taxon>Archosauria</taxon>
        <taxon>Dinosauria</taxon>
        <taxon>Saurischia</taxon>
        <taxon>Theropoda</taxon>
        <taxon>Coelurosauria</taxon>
        <taxon>Aves</taxon>
        <taxon>Neognathae</taxon>
        <taxon>Neoaves</taxon>
        <taxon>Telluraves</taxon>
        <taxon>Australaves</taxon>
        <taxon>Passeriformes</taxon>
        <taxon>Pipridae</taxon>
        <taxon>Lepidothrix</taxon>
    </lineage>
</organism>
<dbReference type="InterPro" id="IPR051147">
    <property type="entry name" value="CFAP_domain-containing"/>
</dbReference>
<dbReference type="RefSeq" id="XP_017693893.1">
    <property type="nucleotide sequence ID" value="XM_017838404.1"/>
</dbReference>
<name>A0A6J0J4K2_9PASS</name>
<protein>
    <submittedName>
        <fullName evidence="5 6">Coiled-coil domain-containing protein 42A isoform X1</fullName>
    </submittedName>
</protein>
<dbReference type="RefSeq" id="XP_017693894.1">
    <property type="nucleotide sequence ID" value="XM_017838405.1"/>
</dbReference>
<evidence type="ECO:0000313" key="5">
    <source>
        <dbReference type="RefSeq" id="XP_017693893.1"/>
    </source>
</evidence>
<proteinExistence type="predicted"/>
<dbReference type="InterPro" id="IPR025252">
    <property type="entry name" value="DUF4200"/>
</dbReference>
<keyword evidence="4" id="KW-1185">Reference proteome</keyword>
<dbReference type="GO" id="GO:0007286">
    <property type="term" value="P:spermatid development"/>
    <property type="evidence" value="ECO:0007669"/>
    <property type="project" value="TreeGrafter"/>
</dbReference>
<evidence type="ECO:0000313" key="6">
    <source>
        <dbReference type="RefSeq" id="XP_017693894.1"/>
    </source>
</evidence>
<dbReference type="AlphaFoldDB" id="A0A6J0J4K2"/>
<dbReference type="Pfam" id="PF13863">
    <property type="entry name" value="DUF4200"/>
    <property type="match status" value="1"/>
</dbReference>
<accession>A0A6J0J4K2</accession>
<reference evidence="5 6" key="1">
    <citation type="submission" date="2025-04" db="UniProtKB">
        <authorList>
            <consortium name="RefSeq"/>
        </authorList>
    </citation>
    <scope>IDENTIFICATION</scope>
</reference>
<dbReference type="PANTHER" id="PTHR21683:SF8">
    <property type="entry name" value="COILED-COIL DOMAIN-CONTAINING PROTEIN 42"/>
    <property type="match status" value="1"/>
</dbReference>
<dbReference type="PANTHER" id="PTHR21683">
    <property type="entry name" value="COILED-COIL DOMAIN-CONTAINING PROTEIN 42 LIKE-2-LIKE-RELATED"/>
    <property type="match status" value="1"/>
</dbReference>
<gene>
    <name evidence="5 6" type="primary">CCDC42</name>
</gene>
<evidence type="ECO:0000256" key="2">
    <source>
        <dbReference type="SAM" id="Coils"/>
    </source>
</evidence>
<evidence type="ECO:0000259" key="3">
    <source>
        <dbReference type="Pfam" id="PF13863"/>
    </source>
</evidence>